<dbReference type="GO" id="GO:0016042">
    <property type="term" value="P:lipid catabolic process"/>
    <property type="evidence" value="ECO:0007669"/>
    <property type="project" value="UniProtKB-UniRule"/>
</dbReference>
<dbReference type="InterPro" id="IPR016035">
    <property type="entry name" value="Acyl_Trfase/lysoPLipase"/>
</dbReference>
<dbReference type="InterPro" id="IPR050301">
    <property type="entry name" value="NTE"/>
</dbReference>
<dbReference type="Pfam" id="PF01734">
    <property type="entry name" value="Patatin"/>
    <property type="match status" value="1"/>
</dbReference>
<dbReference type="PROSITE" id="PS51635">
    <property type="entry name" value="PNPLA"/>
    <property type="match status" value="1"/>
</dbReference>
<dbReference type="PANTHER" id="PTHR14226:SF64">
    <property type="entry name" value="PNPLA DOMAIN-CONTAINING PROTEIN"/>
    <property type="match status" value="1"/>
</dbReference>
<organism evidence="6 7">
    <name type="scientific">Actinoplanes philippinensis</name>
    <dbReference type="NCBI Taxonomy" id="35752"/>
    <lineage>
        <taxon>Bacteria</taxon>
        <taxon>Bacillati</taxon>
        <taxon>Actinomycetota</taxon>
        <taxon>Actinomycetes</taxon>
        <taxon>Micromonosporales</taxon>
        <taxon>Micromonosporaceae</taxon>
        <taxon>Actinoplanes</taxon>
    </lineage>
</organism>
<dbReference type="Gene3D" id="3.10.129.10">
    <property type="entry name" value="Hotdog Thioesterase"/>
    <property type="match status" value="1"/>
</dbReference>
<feature type="short sequence motif" description="DGA/G" evidence="4">
    <location>
        <begin position="334"/>
        <end position="336"/>
    </location>
</feature>
<dbReference type="Pfam" id="PF03061">
    <property type="entry name" value="4HBT"/>
    <property type="match status" value="1"/>
</dbReference>
<dbReference type="CDD" id="cd03443">
    <property type="entry name" value="PaaI_thioesterase"/>
    <property type="match status" value="1"/>
</dbReference>
<keyword evidence="2 4" id="KW-0442">Lipid degradation</keyword>
<keyword evidence="3 4" id="KW-0443">Lipid metabolism</keyword>
<proteinExistence type="predicted"/>
<reference evidence="6 7" key="1">
    <citation type="submission" date="2016-10" db="EMBL/GenBank/DDBJ databases">
        <authorList>
            <person name="de Groot N.N."/>
        </authorList>
    </citation>
    <scope>NUCLEOTIDE SEQUENCE [LARGE SCALE GENOMIC DNA]</scope>
    <source>
        <strain evidence="6 7">DSM 43019</strain>
    </source>
</reference>
<evidence type="ECO:0000256" key="1">
    <source>
        <dbReference type="ARBA" id="ARBA00022801"/>
    </source>
</evidence>
<evidence type="ECO:0000256" key="2">
    <source>
        <dbReference type="ARBA" id="ARBA00022963"/>
    </source>
</evidence>
<dbReference type="InterPro" id="IPR029069">
    <property type="entry name" value="HotDog_dom_sf"/>
</dbReference>
<sequence length="455" mass="47375">MTAPGVPAALATAQQALADQSLSRMLGTRLVAFGRGGAVVELDIRPDISDHRGAVHDGIVAYAADTAITFAGAAALGPDVVTSGLTVDYLAPALGRTLRATGTVLRAEGRRAACRCELHAVAEDGNAILVAVAQGTIMAQAAKPVPQPRTGRRGPTVREVLTERRRTGGNDDGNTVALVIEGGGMRGIVSAAMAAAIEEEGYLDAVDLIVGTSAGAVNATAVAVGAAGPMADSYAEIFSSPEFIDVRRFVRGRPVIDGPLLVRRVDELFGFGALAGTAQAEKLVMVATDVATGRAEALTGFTDRDDLVGCLHASGLLPLLAGDPVELRGRRWLDGGIVEAVPVLTAAARGATHAIVLATRPPGTQPAYGAADVVVERYLRRLNPELAAAYRGRPHRYRETLQQVRDGWSHGLSTLCLAPRIGDPLPGRLERDQTALRAARDAASAVARTVLQELR</sequence>
<dbReference type="SUPFAM" id="SSF52151">
    <property type="entry name" value="FabD/lysophospholipase-like"/>
    <property type="match status" value="1"/>
</dbReference>
<feature type="short sequence motif" description="GXSXG" evidence="4">
    <location>
        <begin position="211"/>
        <end position="215"/>
    </location>
</feature>
<accession>A0A1I2KCT6</accession>
<dbReference type="STRING" id="35752.SAMN05421541_11652"/>
<dbReference type="GO" id="GO:0016787">
    <property type="term" value="F:hydrolase activity"/>
    <property type="evidence" value="ECO:0007669"/>
    <property type="project" value="UniProtKB-UniRule"/>
</dbReference>
<evidence type="ECO:0000259" key="5">
    <source>
        <dbReference type="PROSITE" id="PS51635"/>
    </source>
</evidence>
<dbReference type="Gene3D" id="3.40.1090.10">
    <property type="entry name" value="Cytosolic phospholipase A2 catalytic domain"/>
    <property type="match status" value="1"/>
</dbReference>
<dbReference type="Proteomes" id="UP000199645">
    <property type="component" value="Unassembled WGS sequence"/>
</dbReference>
<dbReference type="EMBL" id="FONV01000016">
    <property type="protein sequence ID" value="SFF64263.1"/>
    <property type="molecule type" value="Genomic_DNA"/>
</dbReference>
<evidence type="ECO:0000313" key="7">
    <source>
        <dbReference type="Proteomes" id="UP000199645"/>
    </source>
</evidence>
<dbReference type="AlphaFoldDB" id="A0A1I2KCT6"/>
<name>A0A1I2KCT6_9ACTN</name>
<protein>
    <submittedName>
        <fullName evidence="6">Uncharacterized domain 1-containing protein</fullName>
    </submittedName>
</protein>
<keyword evidence="7" id="KW-1185">Reference proteome</keyword>
<evidence type="ECO:0000256" key="3">
    <source>
        <dbReference type="ARBA" id="ARBA00023098"/>
    </source>
</evidence>
<evidence type="ECO:0000256" key="4">
    <source>
        <dbReference type="PROSITE-ProRule" id="PRU01161"/>
    </source>
</evidence>
<gene>
    <name evidence="6" type="ORF">SAMN05421541_11652</name>
</gene>
<feature type="active site" description="Nucleophile" evidence="4">
    <location>
        <position position="213"/>
    </location>
</feature>
<feature type="active site" description="Proton acceptor" evidence="4">
    <location>
        <position position="334"/>
    </location>
</feature>
<dbReference type="InterPro" id="IPR002641">
    <property type="entry name" value="PNPLA_dom"/>
</dbReference>
<feature type="domain" description="PNPLA" evidence="5">
    <location>
        <begin position="178"/>
        <end position="347"/>
    </location>
</feature>
<feature type="short sequence motif" description="GXGXXG" evidence="4">
    <location>
        <begin position="182"/>
        <end position="187"/>
    </location>
</feature>
<dbReference type="SUPFAM" id="SSF54637">
    <property type="entry name" value="Thioesterase/thiol ester dehydrase-isomerase"/>
    <property type="match status" value="1"/>
</dbReference>
<evidence type="ECO:0000313" key="6">
    <source>
        <dbReference type="EMBL" id="SFF64263.1"/>
    </source>
</evidence>
<dbReference type="InterPro" id="IPR006683">
    <property type="entry name" value="Thioestr_dom"/>
</dbReference>
<keyword evidence="1 4" id="KW-0378">Hydrolase</keyword>
<dbReference type="PANTHER" id="PTHR14226">
    <property type="entry name" value="NEUROPATHY TARGET ESTERASE/SWISS CHEESE D.MELANOGASTER"/>
    <property type="match status" value="1"/>
</dbReference>